<protein>
    <recommendedName>
        <fullName evidence="1">Putative antitoxin VapB45-like DNA-binding HTH domain-containing protein</fullName>
    </recommendedName>
</protein>
<dbReference type="InterPro" id="IPR048708">
    <property type="entry name" value="VapB45-like_HTH"/>
</dbReference>
<accession>A0A1H0QLS6</accession>
<dbReference type="EMBL" id="FNJL01000008">
    <property type="protein sequence ID" value="SDP18341.1"/>
    <property type="molecule type" value="Genomic_DNA"/>
</dbReference>
<sequence length="113" mass="13122">MYHGTGIYSVSEASRLIAVDNRDIRRWLFGYHYRKTAGDASSRVDIPPLWTTQLVDEHFDEDVIGFHDLLELRFIREFMRNGVSLSVVRRCLASARDLYGVSHPEESLKRTVH</sequence>
<feature type="domain" description="Putative antitoxin VapB45-like DNA-binding HTH" evidence="1">
    <location>
        <begin position="7"/>
        <end position="90"/>
    </location>
</feature>
<dbReference type="RefSeq" id="WP_092833757.1">
    <property type="nucleotide sequence ID" value="NZ_FNJL01000008.1"/>
</dbReference>
<dbReference type="AlphaFoldDB" id="A0A1H0QLS6"/>
<reference evidence="3" key="1">
    <citation type="submission" date="2016-10" db="EMBL/GenBank/DDBJ databases">
        <authorList>
            <person name="Varghese N."/>
            <person name="Submissions S."/>
        </authorList>
    </citation>
    <scope>NUCLEOTIDE SEQUENCE [LARGE SCALE GENOMIC DNA]</scope>
    <source>
        <strain evidence="3">DSM 17101</strain>
    </source>
</reference>
<keyword evidence="3" id="KW-1185">Reference proteome</keyword>
<evidence type="ECO:0000313" key="3">
    <source>
        <dbReference type="Proteomes" id="UP000199317"/>
    </source>
</evidence>
<dbReference type="Proteomes" id="UP000199317">
    <property type="component" value="Unassembled WGS sequence"/>
</dbReference>
<evidence type="ECO:0000259" key="1">
    <source>
        <dbReference type="Pfam" id="PF21321"/>
    </source>
</evidence>
<dbReference type="OrthoDB" id="940717at2"/>
<organism evidence="2 3">
    <name type="scientific">Paracidovorax cattleyae</name>
    <dbReference type="NCBI Taxonomy" id="80868"/>
    <lineage>
        <taxon>Bacteria</taxon>
        <taxon>Pseudomonadati</taxon>
        <taxon>Pseudomonadota</taxon>
        <taxon>Betaproteobacteria</taxon>
        <taxon>Burkholderiales</taxon>
        <taxon>Comamonadaceae</taxon>
        <taxon>Paracidovorax</taxon>
    </lineage>
</organism>
<dbReference type="Pfam" id="PF21321">
    <property type="entry name" value="HTH_66"/>
    <property type="match status" value="1"/>
</dbReference>
<gene>
    <name evidence="2" type="ORF">SAMN04489708_108172</name>
</gene>
<evidence type="ECO:0000313" key="2">
    <source>
        <dbReference type="EMBL" id="SDP18341.1"/>
    </source>
</evidence>
<name>A0A1H0QLS6_9BURK</name>
<proteinExistence type="predicted"/>